<evidence type="ECO:0000313" key="2">
    <source>
        <dbReference type="EMBL" id="CAG8829247.1"/>
    </source>
</evidence>
<organism evidence="2 3">
    <name type="scientific">Dentiscutata erythropus</name>
    <dbReference type="NCBI Taxonomy" id="1348616"/>
    <lineage>
        <taxon>Eukaryota</taxon>
        <taxon>Fungi</taxon>
        <taxon>Fungi incertae sedis</taxon>
        <taxon>Mucoromycota</taxon>
        <taxon>Glomeromycotina</taxon>
        <taxon>Glomeromycetes</taxon>
        <taxon>Diversisporales</taxon>
        <taxon>Gigasporaceae</taxon>
        <taxon>Dentiscutata</taxon>
    </lineage>
</organism>
<reference evidence="2" key="1">
    <citation type="submission" date="2021-06" db="EMBL/GenBank/DDBJ databases">
        <authorList>
            <person name="Kallberg Y."/>
            <person name="Tangrot J."/>
            <person name="Rosling A."/>
        </authorList>
    </citation>
    <scope>NUCLEOTIDE SEQUENCE</scope>
    <source>
        <strain evidence="2">MA453B</strain>
    </source>
</reference>
<evidence type="ECO:0000256" key="1">
    <source>
        <dbReference type="SAM" id="MobiDB-lite"/>
    </source>
</evidence>
<comment type="caution">
    <text evidence="2">The sequence shown here is derived from an EMBL/GenBank/DDBJ whole genome shotgun (WGS) entry which is preliminary data.</text>
</comment>
<sequence length="99" mass="10574">GVVCCRLDVVEVPSFGSVWLLSELVWLSFGVAGEYDLREVLQIDVGICAEAEVLLFLHELEGAFALILFLPFLVLRATTSAGSSSGIVSSSSLTGRRNA</sequence>
<feature type="region of interest" description="Disordered" evidence="1">
    <location>
        <begin position="80"/>
        <end position="99"/>
    </location>
</feature>
<feature type="non-terminal residue" evidence="2">
    <location>
        <position position="1"/>
    </location>
</feature>
<proteinExistence type="predicted"/>
<name>A0A9N9PKG7_9GLOM</name>
<gene>
    <name evidence="2" type="ORF">DERYTH_LOCUS28648</name>
</gene>
<dbReference type="Proteomes" id="UP000789405">
    <property type="component" value="Unassembled WGS sequence"/>
</dbReference>
<keyword evidence="3" id="KW-1185">Reference proteome</keyword>
<dbReference type="AlphaFoldDB" id="A0A9N9PKG7"/>
<feature type="non-terminal residue" evidence="2">
    <location>
        <position position="99"/>
    </location>
</feature>
<protein>
    <submittedName>
        <fullName evidence="2">22729_t:CDS:1</fullName>
    </submittedName>
</protein>
<evidence type="ECO:0000313" key="3">
    <source>
        <dbReference type="Proteomes" id="UP000789405"/>
    </source>
</evidence>
<accession>A0A9N9PKG7</accession>
<dbReference type="EMBL" id="CAJVPY010072817">
    <property type="protein sequence ID" value="CAG8829247.1"/>
    <property type="molecule type" value="Genomic_DNA"/>
</dbReference>